<feature type="transmembrane region" description="Helical" evidence="1">
    <location>
        <begin position="88"/>
        <end position="114"/>
    </location>
</feature>
<keyword evidence="3" id="KW-1185">Reference proteome</keyword>
<dbReference type="Proteomes" id="UP000054166">
    <property type="component" value="Unassembled WGS sequence"/>
</dbReference>
<feature type="transmembrane region" description="Helical" evidence="1">
    <location>
        <begin position="52"/>
        <end position="76"/>
    </location>
</feature>
<proteinExistence type="predicted"/>
<feature type="transmembrane region" description="Helical" evidence="1">
    <location>
        <begin position="6"/>
        <end position="31"/>
    </location>
</feature>
<accession>A0A0C3G7Y8</accession>
<evidence type="ECO:0000313" key="2">
    <source>
        <dbReference type="EMBL" id="KIM92355.1"/>
    </source>
</evidence>
<gene>
    <name evidence="2" type="ORF">PILCRDRAFT_810403</name>
</gene>
<keyword evidence="1" id="KW-0472">Membrane</keyword>
<reference evidence="2 3" key="1">
    <citation type="submission" date="2014-04" db="EMBL/GenBank/DDBJ databases">
        <authorList>
            <consortium name="DOE Joint Genome Institute"/>
            <person name="Kuo A."/>
            <person name="Tarkka M."/>
            <person name="Buscot F."/>
            <person name="Kohler A."/>
            <person name="Nagy L.G."/>
            <person name="Floudas D."/>
            <person name="Copeland A."/>
            <person name="Barry K.W."/>
            <person name="Cichocki N."/>
            <person name="Veneault-Fourrey C."/>
            <person name="LaButti K."/>
            <person name="Lindquist E.A."/>
            <person name="Lipzen A."/>
            <person name="Lundell T."/>
            <person name="Morin E."/>
            <person name="Murat C."/>
            <person name="Sun H."/>
            <person name="Tunlid A."/>
            <person name="Henrissat B."/>
            <person name="Grigoriev I.V."/>
            <person name="Hibbett D.S."/>
            <person name="Martin F."/>
            <person name="Nordberg H.P."/>
            <person name="Cantor M.N."/>
            <person name="Hua S.X."/>
        </authorList>
    </citation>
    <scope>NUCLEOTIDE SEQUENCE [LARGE SCALE GENOMIC DNA]</scope>
    <source>
        <strain evidence="2 3">F 1598</strain>
    </source>
</reference>
<dbReference type="HOGENOM" id="CLU_070626_0_0_1"/>
<sequence>MKGDAYALLLCMILPWILINGADAAWIYFYIYASIHPNPRIAVNITHSGWTGYTVMMFLFGFVWGCVNLAVVWAYFVSGFAFASGPKGIFSLFIVVPIALVLILGPFFSPWIALPPAQKSAWIHGCDNYPIQIVLDAKAYNGPSYQPTTASYFQGNTPLYTYDIFQSSADLWSFNIRTIDSPDLAQNQSSPLYPSISNITYDFVDDSVSGNCTSASSNTTSTCIKGFFNPNNYLSFNITDLRTNLTANIRAVDKQWAFDDDAPSVLLKDSSGVEVIRTDVTKKGDCTQLKVCAAQQNGGSITVPIGLILIRQMDYAVSCTTPSDSGD</sequence>
<protein>
    <submittedName>
        <fullName evidence="2">Uncharacterized protein</fullName>
    </submittedName>
</protein>
<dbReference type="EMBL" id="KN832970">
    <property type="protein sequence ID" value="KIM92355.1"/>
    <property type="molecule type" value="Genomic_DNA"/>
</dbReference>
<name>A0A0C3G7Y8_PILCF</name>
<keyword evidence="1" id="KW-1133">Transmembrane helix</keyword>
<organism evidence="2 3">
    <name type="scientific">Piloderma croceum (strain F 1598)</name>
    <dbReference type="NCBI Taxonomy" id="765440"/>
    <lineage>
        <taxon>Eukaryota</taxon>
        <taxon>Fungi</taxon>
        <taxon>Dikarya</taxon>
        <taxon>Basidiomycota</taxon>
        <taxon>Agaricomycotina</taxon>
        <taxon>Agaricomycetes</taxon>
        <taxon>Agaricomycetidae</taxon>
        <taxon>Atheliales</taxon>
        <taxon>Atheliaceae</taxon>
        <taxon>Piloderma</taxon>
    </lineage>
</organism>
<dbReference type="AlphaFoldDB" id="A0A0C3G7Y8"/>
<reference evidence="3" key="2">
    <citation type="submission" date="2015-01" db="EMBL/GenBank/DDBJ databases">
        <title>Evolutionary Origins and Diversification of the Mycorrhizal Mutualists.</title>
        <authorList>
            <consortium name="DOE Joint Genome Institute"/>
            <consortium name="Mycorrhizal Genomics Consortium"/>
            <person name="Kohler A."/>
            <person name="Kuo A."/>
            <person name="Nagy L.G."/>
            <person name="Floudas D."/>
            <person name="Copeland A."/>
            <person name="Barry K.W."/>
            <person name="Cichocki N."/>
            <person name="Veneault-Fourrey C."/>
            <person name="LaButti K."/>
            <person name="Lindquist E.A."/>
            <person name="Lipzen A."/>
            <person name="Lundell T."/>
            <person name="Morin E."/>
            <person name="Murat C."/>
            <person name="Riley R."/>
            <person name="Ohm R."/>
            <person name="Sun H."/>
            <person name="Tunlid A."/>
            <person name="Henrissat B."/>
            <person name="Grigoriev I.V."/>
            <person name="Hibbett D.S."/>
            <person name="Martin F."/>
        </authorList>
    </citation>
    <scope>NUCLEOTIDE SEQUENCE [LARGE SCALE GENOMIC DNA]</scope>
    <source>
        <strain evidence="3">F 1598</strain>
    </source>
</reference>
<dbReference type="OrthoDB" id="100006at2759"/>
<evidence type="ECO:0000256" key="1">
    <source>
        <dbReference type="SAM" id="Phobius"/>
    </source>
</evidence>
<evidence type="ECO:0000313" key="3">
    <source>
        <dbReference type="Proteomes" id="UP000054166"/>
    </source>
</evidence>
<dbReference type="InParanoid" id="A0A0C3G7Y8"/>
<keyword evidence="1" id="KW-0812">Transmembrane</keyword>